<dbReference type="EMBL" id="CP017828">
    <property type="protein sequence ID" value="APA15646.1"/>
    <property type="molecule type" value="Genomic_DNA"/>
</dbReference>
<sequence length="68" mass="7623">MIPRAITAFHQKAEWVLVLVMFDVVDVVIFDELLVSDVQEKHVDYAALARELHVTSAVYVVGLRLDGA</sequence>
<evidence type="ECO:0000313" key="1">
    <source>
        <dbReference type="EMBL" id="APA15646.1"/>
    </source>
</evidence>
<dbReference type="RefSeq" id="XP_001589820.1">
    <property type="nucleotide sequence ID" value="XM_001589770.1"/>
</dbReference>
<proteinExistence type="predicted"/>
<reference evidence="2" key="1">
    <citation type="journal article" date="2017" name="Genome Biol. Evol.">
        <title>The complete genome sequence of the phytopathogenic fungus Sclerotinia sclerotiorum reveals insights into the genome architecture of broad host range pathogens.</title>
        <authorList>
            <person name="Derbyshire M."/>
            <person name="Denton-Giles M."/>
            <person name="Hegedus D."/>
            <person name="Seifbarghy S."/>
            <person name="Rollins J."/>
            <person name="van Kan J."/>
            <person name="Seidl M.F."/>
            <person name="Faino L."/>
            <person name="Mbengue M."/>
            <person name="Navaud O."/>
            <person name="Raffaele S."/>
            <person name="Hammond-Kosack K."/>
            <person name="Heard S."/>
            <person name="Oliver R."/>
        </authorList>
    </citation>
    <scope>NUCLEOTIDE SEQUENCE [LARGE SCALE GENOMIC DNA]</scope>
    <source>
        <strain evidence="2">ATCC 18683 / 1980 / Ss-1</strain>
    </source>
</reference>
<gene>
    <name evidence="1" type="ORF">sscle_15g104160</name>
</gene>
<dbReference type="AlphaFoldDB" id="A0A1D9QL33"/>
<name>A0A1D9QL33_SCLS1</name>
<organism evidence="1 2">
    <name type="scientific">Sclerotinia sclerotiorum (strain ATCC 18683 / 1980 / Ss-1)</name>
    <name type="common">White mold</name>
    <name type="synonym">Whetzelinia sclerotiorum</name>
    <dbReference type="NCBI Taxonomy" id="665079"/>
    <lineage>
        <taxon>Eukaryota</taxon>
        <taxon>Fungi</taxon>
        <taxon>Dikarya</taxon>
        <taxon>Ascomycota</taxon>
        <taxon>Pezizomycotina</taxon>
        <taxon>Leotiomycetes</taxon>
        <taxon>Helotiales</taxon>
        <taxon>Sclerotiniaceae</taxon>
        <taxon>Sclerotinia</taxon>
    </lineage>
</organism>
<protein>
    <submittedName>
        <fullName evidence="1">Uncharacterized protein</fullName>
    </submittedName>
</protein>
<evidence type="ECO:0000313" key="2">
    <source>
        <dbReference type="Proteomes" id="UP000177798"/>
    </source>
</evidence>
<dbReference type="VEuPathDB" id="FungiDB:sscle_15g104160"/>
<accession>A0A1D9QL33</accession>
<dbReference type="KEGG" id="ssl:SS1G_09542"/>
<dbReference type="Proteomes" id="UP000177798">
    <property type="component" value="Chromosome 15"/>
</dbReference>